<evidence type="ECO:0000313" key="1">
    <source>
        <dbReference type="EMBL" id="KAI0083842.1"/>
    </source>
</evidence>
<protein>
    <submittedName>
        <fullName evidence="1">Transmembrane protein 6/97</fullName>
    </submittedName>
</protein>
<dbReference type="Proteomes" id="UP001055072">
    <property type="component" value="Unassembled WGS sequence"/>
</dbReference>
<accession>A0ACB8TPA5</accession>
<dbReference type="EMBL" id="MU274952">
    <property type="protein sequence ID" value="KAI0083842.1"/>
    <property type="molecule type" value="Genomic_DNA"/>
</dbReference>
<organism evidence="1 2">
    <name type="scientific">Irpex rosettiformis</name>
    <dbReference type="NCBI Taxonomy" id="378272"/>
    <lineage>
        <taxon>Eukaryota</taxon>
        <taxon>Fungi</taxon>
        <taxon>Dikarya</taxon>
        <taxon>Basidiomycota</taxon>
        <taxon>Agaricomycotina</taxon>
        <taxon>Agaricomycetes</taxon>
        <taxon>Polyporales</taxon>
        <taxon>Irpicaceae</taxon>
        <taxon>Irpex</taxon>
    </lineage>
</organism>
<evidence type="ECO:0000313" key="2">
    <source>
        <dbReference type="Proteomes" id="UP001055072"/>
    </source>
</evidence>
<name>A0ACB8TPA5_9APHY</name>
<keyword evidence="1" id="KW-0472">Membrane</keyword>
<comment type="caution">
    <text evidence="1">The sequence shown here is derived from an EMBL/GenBank/DDBJ whole genome shotgun (WGS) entry which is preliminary data.</text>
</comment>
<gene>
    <name evidence="1" type="ORF">BDY19DRAFT_899566</name>
</gene>
<keyword evidence="2" id="KW-1185">Reference proteome</keyword>
<keyword evidence="1" id="KW-0812">Transmembrane</keyword>
<proteinExistence type="predicted"/>
<reference evidence="1" key="1">
    <citation type="journal article" date="2021" name="Environ. Microbiol.">
        <title>Gene family expansions and transcriptome signatures uncover fungal adaptations to wood decay.</title>
        <authorList>
            <person name="Hage H."/>
            <person name="Miyauchi S."/>
            <person name="Viragh M."/>
            <person name="Drula E."/>
            <person name="Min B."/>
            <person name="Chaduli D."/>
            <person name="Navarro D."/>
            <person name="Favel A."/>
            <person name="Norest M."/>
            <person name="Lesage-Meessen L."/>
            <person name="Balint B."/>
            <person name="Merenyi Z."/>
            <person name="de Eugenio L."/>
            <person name="Morin E."/>
            <person name="Martinez A.T."/>
            <person name="Baldrian P."/>
            <person name="Stursova M."/>
            <person name="Martinez M.J."/>
            <person name="Novotny C."/>
            <person name="Magnuson J.K."/>
            <person name="Spatafora J.W."/>
            <person name="Maurice S."/>
            <person name="Pangilinan J."/>
            <person name="Andreopoulos W."/>
            <person name="LaButti K."/>
            <person name="Hundley H."/>
            <person name="Na H."/>
            <person name="Kuo A."/>
            <person name="Barry K."/>
            <person name="Lipzen A."/>
            <person name="Henrissat B."/>
            <person name="Riley R."/>
            <person name="Ahrendt S."/>
            <person name="Nagy L.G."/>
            <person name="Grigoriev I.V."/>
            <person name="Martin F."/>
            <person name="Rosso M.N."/>
        </authorList>
    </citation>
    <scope>NUCLEOTIDE SEQUENCE</scope>
    <source>
        <strain evidence="1">CBS 384.51</strain>
    </source>
</reference>
<sequence>MAVAQNSNGVKPLRERPLDFAYFLFFALHIPATLLIDLQALYPQSLVPGIIAQLPKFYISMSKDPLISGAFSGSDAFIWFRTFLTLEAIFQLPVFVLGMRGLLRGSRAIYVLLLIYGASTATTTLPCIAVVFTTPITSAETVAANIASISAEQRLLLLTSYIPFFLMPLLITVDMASRVLTLVREGERVSKAAKSR</sequence>